<gene>
    <name evidence="6" type="primary">HYOU1_4</name>
    <name evidence="6" type="ORF">GOODEAATRI_033079</name>
</gene>
<dbReference type="Proteomes" id="UP001476798">
    <property type="component" value="Unassembled WGS sequence"/>
</dbReference>
<keyword evidence="2" id="KW-0547">Nucleotide-binding</keyword>
<sequence>MFLYFRVEFNREVEEDGIKTLKHNKRILFQRMAPYPQRKVITFNRYTDDFAFNINYGDLSFLSQEDLSVFGSLNLTTVKLSGVGDSFQKHADAESKGIKAHFNMDESGVFLLDR</sequence>
<organism evidence="6 7">
    <name type="scientific">Goodea atripinnis</name>
    <dbReference type="NCBI Taxonomy" id="208336"/>
    <lineage>
        <taxon>Eukaryota</taxon>
        <taxon>Metazoa</taxon>
        <taxon>Chordata</taxon>
        <taxon>Craniata</taxon>
        <taxon>Vertebrata</taxon>
        <taxon>Euteleostomi</taxon>
        <taxon>Actinopterygii</taxon>
        <taxon>Neopterygii</taxon>
        <taxon>Teleostei</taxon>
        <taxon>Neoteleostei</taxon>
        <taxon>Acanthomorphata</taxon>
        <taxon>Ovalentaria</taxon>
        <taxon>Atherinomorphae</taxon>
        <taxon>Cyprinodontiformes</taxon>
        <taxon>Goodeidae</taxon>
        <taxon>Goodea</taxon>
    </lineage>
</organism>
<protein>
    <recommendedName>
        <fullName evidence="5">Hypoxia up-regulated protein 1</fullName>
    </recommendedName>
</protein>
<feature type="non-terminal residue" evidence="6">
    <location>
        <position position="114"/>
    </location>
</feature>
<comment type="similarity">
    <text evidence="1">Belongs to the heat shock protein 70 family.</text>
</comment>
<keyword evidence="7" id="KW-1185">Reference proteome</keyword>
<evidence type="ECO:0000256" key="2">
    <source>
        <dbReference type="ARBA" id="ARBA00022741"/>
    </source>
</evidence>
<dbReference type="Gene3D" id="2.60.34.10">
    <property type="entry name" value="Substrate Binding Domain Of DNAk, Chain A, domain 1"/>
    <property type="match status" value="1"/>
</dbReference>
<evidence type="ECO:0000256" key="4">
    <source>
        <dbReference type="ARBA" id="ARBA00023186"/>
    </source>
</evidence>
<dbReference type="PANTHER" id="PTHR45639">
    <property type="entry name" value="HSC70CB, ISOFORM G-RELATED"/>
    <property type="match status" value="1"/>
</dbReference>
<evidence type="ECO:0000313" key="6">
    <source>
        <dbReference type="EMBL" id="MEQ2163708.1"/>
    </source>
</evidence>
<proteinExistence type="inferred from homology"/>
<evidence type="ECO:0000256" key="1">
    <source>
        <dbReference type="ARBA" id="ARBA00007381"/>
    </source>
</evidence>
<reference evidence="6 7" key="1">
    <citation type="submission" date="2021-06" db="EMBL/GenBank/DDBJ databases">
        <authorList>
            <person name="Palmer J.M."/>
        </authorList>
    </citation>
    <scope>NUCLEOTIDE SEQUENCE [LARGE SCALE GENOMIC DNA]</scope>
    <source>
        <strain evidence="6 7">GA_2019</strain>
        <tissue evidence="6">Muscle</tissue>
    </source>
</reference>
<keyword evidence="3" id="KW-0067">ATP-binding</keyword>
<dbReference type="EMBL" id="JAHRIO010016578">
    <property type="protein sequence ID" value="MEQ2163708.1"/>
    <property type="molecule type" value="Genomic_DNA"/>
</dbReference>
<name>A0ABV0MZ53_9TELE</name>
<dbReference type="InterPro" id="IPR029047">
    <property type="entry name" value="HSP70_peptide-bd_sf"/>
</dbReference>
<evidence type="ECO:0000313" key="7">
    <source>
        <dbReference type="Proteomes" id="UP001476798"/>
    </source>
</evidence>
<keyword evidence="4" id="KW-0143">Chaperone</keyword>
<dbReference type="PANTHER" id="PTHR45639:SF3">
    <property type="entry name" value="HYPOXIA UP-REGULATED PROTEIN 1"/>
    <property type="match status" value="1"/>
</dbReference>
<evidence type="ECO:0000256" key="3">
    <source>
        <dbReference type="ARBA" id="ARBA00022840"/>
    </source>
</evidence>
<accession>A0ABV0MZ53</accession>
<evidence type="ECO:0000256" key="5">
    <source>
        <dbReference type="ARBA" id="ARBA00040503"/>
    </source>
</evidence>
<comment type="caution">
    <text evidence="6">The sequence shown here is derived from an EMBL/GenBank/DDBJ whole genome shotgun (WGS) entry which is preliminary data.</text>
</comment>
<dbReference type="InterPro" id="IPR013126">
    <property type="entry name" value="Hsp_70_fam"/>
</dbReference>